<reference evidence="16" key="1">
    <citation type="submission" date="2016-11" db="UniProtKB">
        <authorList>
            <consortium name="WormBaseParasite"/>
        </authorList>
    </citation>
    <scope>IDENTIFICATION</scope>
    <source>
        <strain evidence="16">pt0022</strain>
    </source>
</reference>
<evidence type="ECO:0000313" key="16">
    <source>
        <dbReference type="WBParaSite" id="maker-PairedContig_4119-snap-gene-0.16-mRNA-1"/>
    </source>
</evidence>
<keyword evidence="11 13" id="KW-0539">Nucleus</keyword>
<keyword evidence="6 13" id="KW-0223">Dioxygenase</keyword>
<dbReference type="Gene3D" id="1.10.10.1500">
    <property type="entry name" value="JmjC domain-containing ribosomal oxygenase (ROX), dimer domain"/>
    <property type="match status" value="1"/>
</dbReference>
<evidence type="ECO:0000256" key="5">
    <source>
        <dbReference type="ARBA" id="ARBA00022853"/>
    </source>
</evidence>
<comment type="function">
    <text evidence="13">Oxygenase that can act as both a histone lysine demethylase and a ribosomal histidine hydroxylase.</text>
</comment>
<evidence type="ECO:0000256" key="2">
    <source>
        <dbReference type="ARBA" id="ARBA00010309"/>
    </source>
</evidence>
<dbReference type="GO" id="GO:0032453">
    <property type="term" value="F:histone H3K4 demethylase activity"/>
    <property type="evidence" value="ECO:0007669"/>
    <property type="project" value="TreeGrafter"/>
</dbReference>
<dbReference type="PROSITE" id="PS51184">
    <property type="entry name" value="JMJC"/>
    <property type="match status" value="1"/>
</dbReference>
<dbReference type="GO" id="GO:0005730">
    <property type="term" value="C:nucleolus"/>
    <property type="evidence" value="ECO:0007669"/>
    <property type="project" value="TreeGrafter"/>
</dbReference>
<evidence type="ECO:0000259" key="15">
    <source>
        <dbReference type="PROSITE" id="PS51184"/>
    </source>
</evidence>
<comment type="catalytic activity">
    <reaction evidence="12 13">
        <text>N(6),N(6)-dimethyl-L-lysyl(36)-[histone H3] + 2 2-oxoglutarate + 2 O2 = L-lysyl(36)-[histone H3] + 2 formaldehyde + 2 succinate + 2 CO2</text>
        <dbReference type="Rhea" id="RHEA:42032"/>
        <dbReference type="Rhea" id="RHEA-COMP:9785"/>
        <dbReference type="Rhea" id="RHEA-COMP:9787"/>
        <dbReference type="ChEBI" id="CHEBI:15379"/>
        <dbReference type="ChEBI" id="CHEBI:16526"/>
        <dbReference type="ChEBI" id="CHEBI:16810"/>
        <dbReference type="ChEBI" id="CHEBI:16842"/>
        <dbReference type="ChEBI" id="CHEBI:29969"/>
        <dbReference type="ChEBI" id="CHEBI:30031"/>
        <dbReference type="ChEBI" id="CHEBI:61976"/>
        <dbReference type="EC" id="1.14.11.27"/>
    </reaction>
</comment>
<evidence type="ECO:0000256" key="9">
    <source>
        <dbReference type="ARBA" id="ARBA00023015"/>
    </source>
</evidence>
<evidence type="ECO:0000256" key="12">
    <source>
        <dbReference type="ARBA" id="ARBA00047915"/>
    </source>
</evidence>
<dbReference type="STRING" id="6293.A0A1I8ERV3"/>
<evidence type="ECO:0000256" key="7">
    <source>
        <dbReference type="ARBA" id="ARBA00023002"/>
    </source>
</evidence>
<proteinExistence type="inferred from homology"/>
<evidence type="ECO:0000256" key="11">
    <source>
        <dbReference type="ARBA" id="ARBA00023242"/>
    </source>
</evidence>
<comment type="subcellular location">
    <subcellularLocation>
        <location evidence="1 13">Nucleus</location>
    </subcellularLocation>
</comment>
<dbReference type="GO" id="GO:0140680">
    <property type="term" value="F:histone H3K36me/H3K36me2 demethylase activity"/>
    <property type="evidence" value="ECO:0007669"/>
    <property type="project" value="UniProtKB-EC"/>
</dbReference>
<feature type="compositionally biased region" description="Polar residues" evidence="14">
    <location>
        <begin position="233"/>
        <end position="244"/>
    </location>
</feature>
<dbReference type="InterPro" id="IPR039994">
    <property type="entry name" value="NO66-like"/>
</dbReference>
<dbReference type="FunFam" id="3.90.930.40:FF:000001">
    <property type="entry name" value="ribosomal oxygenase 1 isoform X1"/>
    <property type="match status" value="1"/>
</dbReference>
<dbReference type="PANTHER" id="PTHR13096">
    <property type="entry name" value="MINA53 MYC INDUCED NUCLEAR ANTIGEN"/>
    <property type="match status" value="1"/>
</dbReference>
<evidence type="ECO:0000256" key="3">
    <source>
        <dbReference type="ARBA" id="ARBA00022491"/>
    </source>
</evidence>
<dbReference type="AlphaFoldDB" id="A0A1I8ERV3"/>
<evidence type="ECO:0000256" key="1">
    <source>
        <dbReference type="ARBA" id="ARBA00004123"/>
    </source>
</evidence>
<feature type="compositionally biased region" description="Polar residues" evidence="14">
    <location>
        <begin position="211"/>
        <end position="221"/>
    </location>
</feature>
<name>A0A1I8ERV3_WUCBA</name>
<keyword evidence="8 13" id="KW-0408">Iron</keyword>
<protein>
    <recommendedName>
        <fullName evidence="13">Bifunctional lysine-specific demethylase and histidyl-hydroxylase</fullName>
        <ecNumber evidence="13">1.14.11.27</ecNumber>
    </recommendedName>
</protein>
<dbReference type="Gene3D" id="2.60.120.650">
    <property type="entry name" value="Cupin"/>
    <property type="match status" value="1"/>
</dbReference>
<dbReference type="InterPro" id="IPR003347">
    <property type="entry name" value="JmjC_dom"/>
</dbReference>
<dbReference type="WBParaSite" id="maker-PairedContig_4119-snap-gene-0.16-mRNA-1">
    <property type="protein sequence ID" value="maker-PairedContig_4119-snap-gene-0.16-mRNA-1"/>
    <property type="gene ID" value="maker-PairedContig_4119-snap-gene-0.16"/>
</dbReference>
<dbReference type="InterPro" id="IPR049043">
    <property type="entry name" value="WHD_RIOX1"/>
</dbReference>
<dbReference type="PANTHER" id="PTHR13096:SF8">
    <property type="entry name" value="RIBOSOMAL OXYGENASE 1"/>
    <property type="match status" value="1"/>
</dbReference>
<keyword evidence="7 13" id="KW-0560">Oxidoreductase</keyword>
<keyword evidence="10 13" id="KW-0804">Transcription</keyword>
<feature type="region of interest" description="Disordered" evidence="14">
    <location>
        <begin position="168"/>
        <end position="252"/>
    </location>
</feature>
<evidence type="ECO:0000256" key="6">
    <source>
        <dbReference type="ARBA" id="ARBA00022964"/>
    </source>
</evidence>
<sequence length="803" mass="91925">MVKGKRSFPKRQNHVGVLNSSHVKKFAVSDNNRSIDPKRHPSCVEEFVVSDDNQSVDPKRHPSRVEEFVVSDDNQSVDPKPHPSRVEEFVVSDDNQSRDGINELSAYEVLLLRKNTGDGIKSNLNKERVAPTLTSRIEDNKPCRNFVKSDRNVLASDFLSKYGEEMDEMNKTEKKQEKLMKKETRKGTNRKRRSVDKRELNGSVKTREPTHSGSSVFSSLFRNCGDSKEMQDSVGQNISDNAPQNFGKKRKRKMQKEIVDCLSEEEETEQNKILNISDSNDGSSFEIDEISEDKNMVDGEGNDKELIDERITNSTVRENFVKCYGKDKDEDVNDVVIDFEQKPFSAHCDSVQNGLDAIQWLIDPYDLTQFFKTVFQKKVLHVCHNNPNYYGNLFSTAKFIDILQTDYVEYGTNVNVAIYKNQQRSTLNGSGKVYPQEIQKSIKAGCSIQLTNPQSFCDNVWYYCDLLQEVFGCFVGANTYITPANAAGFAPHWDDIDAFLLQLEGRKHWKIYAPDSDNEMLPRLPSGNFTDNDVINRTLVFDDWLEQGDMLYIPRGYIHQGFADKDVHSLHLTVSVCRNVTYADLLERVIPPALSNFAEQNVNIRKSLPARYLDMTGVLECDYPLLKTGTVNKKQNLRLHRFLDNIFSNFCIYIKELSEPAVDMMAREFMKTALPPVLTKEEKDMTALCVAGSSLYSDKQHIFTKNTPIKLLRRHGQRLIYESEERCFIVHRMANSRVYEGRPEVLFDLDVELTEGFANLVNVYPHWCSVSDLKCNNAADNIRLAELLYSNGLLMAKFPEVMR</sequence>
<evidence type="ECO:0000256" key="4">
    <source>
        <dbReference type="ARBA" id="ARBA00022723"/>
    </source>
</evidence>
<keyword evidence="5" id="KW-0156">Chromatin regulator</keyword>
<accession>A0A1I8ERV3</accession>
<evidence type="ECO:0000256" key="13">
    <source>
        <dbReference type="RuleBase" id="RU366061"/>
    </source>
</evidence>
<organism evidence="16">
    <name type="scientific">Wuchereria bancrofti</name>
    <dbReference type="NCBI Taxonomy" id="6293"/>
    <lineage>
        <taxon>Eukaryota</taxon>
        <taxon>Metazoa</taxon>
        <taxon>Ecdysozoa</taxon>
        <taxon>Nematoda</taxon>
        <taxon>Chromadorea</taxon>
        <taxon>Rhabditida</taxon>
        <taxon>Spirurina</taxon>
        <taxon>Spiruromorpha</taxon>
        <taxon>Filarioidea</taxon>
        <taxon>Onchocercidae</taxon>
        <taxon>Wuchereria</taxon>
    </lineage>
</organism>
<evidence type="ECO:0000256" key="8">
    <source>
        <dbReference type="ARBA" id="ARBA00023004"/>
    </source>
</evidence>
<feature type="compositionally biased region" description="Basic residues" evidence="14">
    <location>
        <begin position="1"/>
        <end position="13"/>
    </location>
</feature>
<dbReference type="SUPFAM" id="SSF51197">
    <property type="entry name" value="Clavaminate synthase-like"/>
    <property type="match status" value="1"/>
</dbReference>
<comment type="similarity">
    <text evidence="2">Belongs to the ROX family. NO66 subfamily.</text>
</comment>
<feature type="domain" description="JmjC" evidence="15">
    <location>
        <begin position="446"/>
        <end position="593"/>
    </location>
</feature>
<evidence type="ECO:0000256" key="10">
    <source>
        <dbReference type="ARBA" id="ARBA00023163"/>
    </source>
</evidence>
<feature type="compositionally biased region" description="Basic and acidic residues" evidence="14">
    <location>
        <begin position="196"/>
        <end position="210"/>
    </location>
</feature>
<feature type="compositionally biased region" description="Basic and acidic residues" evidence="14">
    <location>
        <begin position="168"/>
        <end position="186"/>
    </location>
</feature>
<dbReference type="Pfam" id="PF08007">
    <property type="entry name" value="JmjC_2"/>
    <property type="match status" value="1"/>
</dbReference>
<feature type="region of interest" description="Disordered" evidence="14">
    <location>
        <begin position="48"/>
        <end position="84"/>
    </location>
</feature>
<dbReference type="GO" id="GO:0005506">
    <property type="term" value="F:iron ion binding"/>
    <property type="evidence" value="ECO:0007669"/>
    <property type="project" value="UniProtKB-UniRule"/>
</dbReference>
<dbReference type="EC" id="1.14.11.27" evidence="13"/>
<feature type="region of interest" description="Disordered" evidence="14">
    <location>
        <begin position="1"/>
        <end position="20"/>
    </location>
</feature>
<evidence type="ECO:0000256" key="14">
    <source>
        <dbReference type="SAM" id="MobiDB-lite"/>
    </source>
</evidence>
<comment type="cofactor">
    <cofactor evidence="13">
        <name>Fe(2+)</name>
        <dbReference type="ChEBI" id="CHEBI:29033"/>
    </cofactor>
    <text evidence="13">Binds 1 Fe(2+) ion per subunit.</text>
</comment>
<dbReference type="Pfam" id="PF21233">
    <property type="entry name" value="WHD_RIOX1"/>
    <property type="match status" value="1"/>
</dbReference>
<feature type="compositionally biased region" description="Basic and acidic residues" evidence="14">
    <location>
        <begin position="57"/>
        <end position="67"/>
    </location>
</feature>
<dbReference type="FunFam" id="2.60.120.650:FF:000013">
    <property type="entry name" value="Ribosomal oxygenase 1"/>
    <property type="match status" value="1"/>
</dbReference>
<keyword evidence="4 13" id="KW-0479">Metal-binding</keyword>
<dbReference type="Gene3D" id="3.90.930.40">
    <property type="match status" value="1"/>
</dbReference>
<keyword evidence="3" id="KW-0678">Repressor</keyword>
<keyword evidence="9 13" id="KW-0805">Transcription regulation</keyword>